<accession>A0A0A2MAB5</accession>
<name>A0A0A2MAB5_9FLAO</name>
<dbReference type="AlphaFoldDB" id="A0A0A2MAB5"/>
<dbReference type="OrthoDB" id="9921733at2"/>
<comment type="caution">
    <text evidence="1">The sequence shown here is derived from an EMBL/GenBank/DDBJ whole genome shotgun (WGS) entry which is preliminary data.</text>
</comment>
<dbReference type="STRING" id="1121895.GCA_000378485_00287"/>
<evidence type="ECO:0000313" key="2">
    <source>
        <dbReference type="Proteomes" id="UP000030152"/>
    </source>
</evidence>
<sequence>MDDFLQLTEDNSSFEEWFDFVVDELNARGYNGKIDKDSFGFDYNSGLMVGVAVESFLQDQDY</sequence>
<gene>
    <name evidence="1" type="ORF">Q765_00390</name>
</gene>
<reference evidence="1 2" key="1">
    <citation type="submission" date="2013-09" db="EMBL/GenBank/DDBJ databases">
        <authorList>
            <person name="Zeng Z."/>
            <person name="Chen C."/>
        </authorList>
    </citation>
    <scope>NUCLEOTIDE SEQUENCE [LARGE SCALE GENOMIC DNA]</scope>
    <source>
        <strain evidence="1 2">WB 3.3-2</strain>
    </source>
</reference>
<dbReference type="EMBL" id="JRLX01000001">
    <property type="protein sequence ID" value="KGO88408.1"/>
    <property type="molecule type" value="Genomic_DNA"/>
</dbReference>
<proteinExistence type="predicted"/>
<keyword evidence="2" id="KW-1185">Reference proteome</keyword>
<organism evidence="1 2">
    <name type="scientific">Flavobacterium rivuli WB 3.3-2 = DSM 21788</name>
    <dbReference type="NCBI Taxonomy" id="1121895"/>
    <lineage>
        <taxon>Bacteria</taxon>
        <taxon>Pseudomonadati</taxon>
        <taxon>Bacteroidota</taxon>
        <taxon>Flavobacteriia</taxon>
        <taxon>Flavobacteriales</taxon>
        <taxon>Flavobacteriaceae</taxon>
        <taxon>Flavobacterium</taxon>
    </lineage>
</organism>
<dbReference type="RefSeq" id="WP_020211413.1">
    <property type="nucleotide sequence ID" value="NZ_JRLX01000001.1"/>
</dbReference>
<dbReference type="Proteomes" id="UP000030152">
    <property type="component" value="Unassembled WGS sequence"/>
</dbReference>
<protein>
    <submittedName>
        <fullName evidence="1">Uncharacterized protein</fullName>
    </submittedName>
</protein>
<evidence type="ECO:0000313" key="1">
    <source>
        <dbReference type="EMBL" id="KGO88408.1"/>
    </source>
</evidence>